<sequence length="157" mass="17263">MVLPISHPLQRYSVSGYQEEELPSGAVAWSANLLRYGQGFGLVTDHGDGRPAEWTFTDAGYGEEFLTAAAALHPDSEDPGAVLVDQLVTVRAMNSLDQVAYCLDDDAFETRGEHRLADPGLTFLQVRRDLAERFPDRNPRIWDKNASAMVPVTSPST</sequence>
<accession>A0ABV3P4U5</accession>
<dbReference type="RefSeq" id="WP_367637432.1">
    <property type="nucleotide sequence ID" value="NZ_JBFNQN010000005.1"/>
</dbReference>
<proteinExistence type="predicted"/>
<keyword evidence="2" id="KW-1185">Reference proteome</keyword>
<reference evidence="1 2" key="1">
    <citation type="submission" date="2024-07" db="EMBL/GenBank/DDBJ databases">
        <authorList>
            <person name="Thanompreechachai J."/>
            <person name="Duangmal K."/>
        </authorList>
    </citation>
    <scope>NUCLEOTIDE SEQUENCE [LARGE SCALE GENOMIC DNA]</scope>
    <source>
        <strain evidence="1 2">KCTC 19886</strain>
    </source>
</reference>
<name>A0ABV3P4U5_9ACTN</name>
<evidence type="ECO:0000313" key="2">
    <source>
        <dbReference type="Proteomes" id="UP001555826"/>
    </source>
</evidence>
<gene>
    <name evidence="1" type="ORF">AB1207_07815</name>
</gene>
<organism evidence="1 2">
    <name type="scientific">Kineococcus endophyticus</name>
    <dbReference type="NCBI Taxonomy" id="1181883"/>
    <lineage>
        <taxon>Bacteria</taxon>
        <taxon>Bacillati</taxon>
        <taxon>Actinomycetota</taxon>
        <taxon>Actinomycetes</taxon>
        <taxon>Kineosporiales</taxon>
        <taxon>Kineosporiaceae</taxon>
        <taxon>Kineococcus</taxon>
    </lineage>
</organism>
<protein>
    <submittedName>
        <fullName evidence="1">Uncharacterized protein</fullName>
    </submittedName>
</protein>
<evidence type="ECO:0000313" key="1">
    <source>
        <dbReference type="EMBL" id="MEW9264649.1"/>
    </source>
</evidence>
<dbReference type="Proteomes" id="UP001555826">
    <property type="component" value="Unassembled WGS sequence"/>
</dbReference>
<comment type="caution">
    <text evidence="1">The sequence shown here is derived from an EMBL/GenBank/DDBJ whole genome shotgun (WGS) entry which is preliminary data.</text>
</comment>
<dbReference type="EMBL" id="JBFNQN010000005">
    <property type="protein sequence ID" value="MEW9264649.1"/>
    <property type="molecule type" value="Genomic_DNA"/>
</dbReference>